<feature type="domain" description="DUF3835" evidence="3">
    <location>
        <begin position="530"/>
        <end position="605"/>
    </location>
</feature>
<reference evidence="4" key="1">
    <citation type="journal article" date="2023" name="Mol. Phylogenet. Evol.">
        <title>Genome-scale phylogeny and comparative genomics of the fungal order Sordariales.</title>
        <authorList>
            <person name="Hensen N."/>
            <person name="Bonometti L."/>
            <person name="Westerberg I."/>
            <person name="Brannstrom I.O."/>
            <person name="Guillou S."/>
            <person name="Cros-Aarteil S."/>
            <person name="Calhoun S."/>
            <person name="Haridas S."/>
            <person name="Kuo A."/>
            <person name="Mondo S."/>
            <person name="Pangilinan J."/>
            <person name="Riley R."/>
            <person name="LaButti K."/>
            <person name="Andreopoulos B."/>
            <person name="Lipzen A."/>
            <person name="Chen C."/>
            <person name="Yan M."/>
            <person name="Daum C."/>
            <person name="Ng V."/>
            <person name="Clum A."/>
            <person name="Steindorff A."/>
            <person name="Ohm R.A."/>
            <person name="Martin F."/>
            <person name="Silar P."/>
            <person name="Natvig D.O."/>
            <person name="Lalanne C."/>
            <person name="Gautier V."/>
            <person name="Ament-Velasquez S.L."/>
            <person name="Kruys A."/>
            <person name="Hutchinson M.I."/>
            <person name="Powell A.J."/>
            <person name="Barry K."/>
            <person name="Miller A.N."/>
            <person name="Grigoriev I.V."/>
            <person name="Debuchy R."/>
            <person name="Gladieux P."/>
            <person name="Hiltunen Thoren M."/>
            <person name="Johannesson H."/>
        </authorList>
    </citation>
    <scope>NUCLEOTIDE SEQUENCE</scope>
    <source>
        <strain evidence="4">SMH4131-1</strain>
    </source>
</reference>
<dbReference type="InterPro" id="IPR039553">
    <property type="entry name" value="Prefoldin-like"/>
</dbReference>
<dbReference type="PANTHER" id="PTHR15111:SF0">
    <property type="entry name" value="UNCONVENTIONAL PREFOLDIN RPB5 INTERACTOR 1"/>
    <property type="match status" value="1"/>
</dbReference>
<feature type="compositionally biased region" description="Polar residues" evidence="2">
    <location>
        <begin position="369"/>
        <end position="380"/>
    </location>
</feature>
<dbReference type="GO" id="GO:0003682">
    <property type="term" value="F:chromatin binding"/>
    <property type="evidence" value="ECO:0007669"/>
    <property type="project" value="TreeGrafter"/>
</dbReference>
<dbReference type="Pfam" id="PF13758">
    <property type="entry name" value="Prefoldin_3"/>
    <property type="match status" value="1"/>
</dbReference>
<dbReference type="Proteomes" id="UP001286456">
    <property type="component" value="Unassembled WGS sequence"/>
</dbReference>
<evidence type="ECO:0000256" key="1">
    <source>
        <dbReference type="SAM" id="Coils"/>
    </source>
</evidence>
<keyword evidence="1" id="KW-0175">Coiled coil</keyword>
<evidence type="ECO:0000259" key="3">
    <source>
        <dbReference type="Pfam" id="PF12927"/>
    </source>
</evidence>
<dbReference type="EMBL" id="JAUEPO010000001">
    <property type="protein sequence ID" value="KAK3336539.1"/>
    <property type="molecule type" value="Genomic_DNA"/>
</dbReference>
<evidence type="ECO:0000313" key="4">
    <source>
        <dbReference type="EMBL" id="KAK3336539.1"/>
    </source>
</evidence>
<sequence length="609" mass="67609">MAQTEDHLSDLDRHVQLLEQKVDELRASLTHWQQWYLEYSALKEEVENLPTGGPPPRKELARIRRDFESDLLTKKEVNEIFGKNDLKEVDQITSVLSRRLDYVEKNIETLQKLVEAEENRLAAAVVIAHPDGGTDEETGLPITDIIEELDEDDNVVRSRLQTGSDAEPRVVEALKKLGIHDIPETKADLHQTPAPTPSAPAEDAEQAGRPSPAVTSAQRLALNGTPDQESPKARKSVSFSEDTKEGHEAEQPTQSLDAGARRLQKLMETAKALEAMDMSKAVIPEGESPEDSELRRQMLEYSMSEIGPVVAELELDEDYSDEDMEWDETEEEDDDDEDSLGRSQHTVITDDYIKRMQELEKRLGVKSAFTVQRPEQTNGIPESDGIGRISVVGKTSSPTEAVQPPTAAPRKKEKKGVRFAPELDIAEEKKVQPAPKLVPRSPAPSTVVDIVEKATSSAAQEAEEADEEEEPEARPKRVSRFKKERKMGVPMSASSVATLPPGPHQLPATFFNTTPSEPITAPTGPEGQTLASTVIERTPSSQPKTPEDIDDDLLYQAAAVEYNRLRNRIIQREGGFNKKEELEIVPLDEEEGGPKRVSKFKAARLARSQ</sequence>
<feature type="compositionally biased region" description="Acidic residues" evidence="2">
    <location>
        <begin position="461"/>
        <end position="471"/>
    </location>
</feature>
<dbReference type="GO" id="GO:0019212">
    <property type="term" value="F:phosphatase inhibitor activity"/>
    <property type="evidence" value="ECO:0007669"/>
    <property type="project" value="TreeGrafter"/>
</dbReference>
<gene>
    <name evidence="4" type="ORF">B0T19DRAFT_42121</name>
</gene>
<dbReference type="InterPro" id="IPR024325">
    <property type="entry name" value="DUF3835"/>
</dbReference>
<evidence type="ECO:0000256" key="2">
    <source>
        <dbReference type="SAM" id="MobiDB-lite"/>
    </source>
</evidence>
<dbReference type="Pfam" id="PF12927">
    <property type="entry name" value="DUF3835"/>
    <property type="match status" value="2"/>
</dbReference>
<evidence type="ECO:0000313" key="5">
    <source>
        <dbReference type="Proteomes" id="UP001286456"/>
    </source>
</evidence>
<dbReference type="InterPro" id="IPR052255">
    <property type="entry name" value="RNA_pol_II_subunit5-mediator"/>
</dbReference>
<proteinExistence type="predicted"/>
<feature type="region of interest" description="Disordered" evidence="2">
    <location>
        <begin position="315"/>
        <end position="347"/>
    </location>
</feature>
<protein>
    <submittedName>
        <fullName evidence="4">Prefoldin subunit-domain-containing protein</fullName>
    </submittedName>
</protein>
<dbReference type="GO" id="GO:0003714">
    <property type="term" value="F:transcription corepressor activity"/>
    <property type="evidence" value="ECO:0007669"/>
    <property type="project" value="TreeGrafter"/>
</dbReference>
<feature type="compositionally biased region" description="Basic residues" evidence="2">
    <location>
        <begin position="476"/>
        <end position="485"/>
    </location>
</feature>
<feature type="domain" description="DUF3835" evidence="3">
    <location>
        <begin position="458"/>
        <end position="485"/>
    </location>
</feature>
<feature type="compositionally biased region" description="Basic and acidic residues" evidence="2">
    <location>
        <begin position="241"/>
        <end position="250"/>
    </location>
</feature>
<accession>A0AAE0J440</accession>
<comment type="caution">
    <text evidence="4">The sequence shown here is derived from an EMBL/GenBank/DDBJ whole genome shotgun (WGS) entry which is preliminary data.</text>
</comment>
<dbReference type="AlphaFoldDB" id="A0AAE0J440"/>
<dbReference type="PANTHER" id="PTHR15111">
    <property type="entry name" value="RNA POLYMERASE II SUBUNIT 5-MEDIATING PROTEIN NNX3"/>
    <property type="match status" value="1"/>
</dbReference>
<name>A0AAE0J440_9PEZI</name>
<feature type="coiled-coil region" evidence="1">
    <location>
        <begin position="1"/>
        <end position="28"/>
    </location>
</feature>
<reference evidence="4" key="2">
    <citation type="submission" date="2023-06" db="EMBL/GenBank/DDBJ databases">
        <authorList>
            <consortium name="Lawrence Berkeley National Laboratory"/>
            <person name="Haridas S."/>
            <person name="Hensen N."/>
            <person name="Bonometti L."/>
            <person name="Westerberg I."/>
            <person name="Brannstrom I.O."/>
            <person name="Guillou S."/>
            <person name="Cros-Aarteil S."/>
            <person name="Calhoun S."/>
            <person name="Kuo A."/>
            <person name="Mondo S."/>
            <person name="Pangilinan J."/>
            <person name="Riley R."/>
            <person name="Labutti K."/>
            <person name="Andreopoulos B."/>
            <person name="Lipzen A."/>
            <person name="Chen C."/>
            <person name="Yanf M."/>
            <person name="Daum C."/>
            <person name="Ng V."/>
            <person name="Clum A."/>
            <person name="Steindorff A."/>
            <person name="Ohm R."/>
            <person name="Martin F."/>
            <person name="Silar P."/>
            <person name="Natvig D."/>
            <person name="Lalanne C."/>
            <person name="Gautier V."/>
            <person name="Ament-Velasquez S.L."/>
            <person name="Kruys A."/>
            <person name="Hutchinson M.I."/>
            <person name="Powell A.J."/>
            <person name="Barry K."/>
            <person name="Miller A.N."/>
            <person name="Grigoriev I.V."/>
            <person name="Debuchy R."/>
            <person name="Gladieux P."/>
            <person name="Thoren M.H."/>
            <person name="Johannesson H."/>
        </authorList>
    </citation>
    <scope>NUCLEOTIDE SEQUENCE</scope>
    <source>
        <strain evidence="4">SMH4131-1</strain>
    </source>
</reference>
<organism evidence="4 5">
    <name type="scientific">Cercophora scortea</name>
    <dbReference type="NCBI Taxonomy" id="314031"/>
    <lineage>
        <taxon>Eukaryota</taxon>
        <taxon>Fungi</taxon>
        <taxon>Dikarya</taxon>
        <taxon>Ascomycota</taxon>
        <taxon>Pezizomycotina</taxon>
        <taxon>Sordariomycetes</taxon>
        <taxon>Sordariomycetidae</taxon>
        <taxon>Sordariales</taxon>
        <taxon>Lasiosphaeriaceae</taxon>
        <taxon>Cercophora</taxon>
    </lineage>
</organism>
<feature type="compositionally biased region" description="Acidic residues" evidence="2">
    <location>
        <begin position="315"/>
        <end position="338"/>
    </location>
</feature>
<dbReference type="GO" id="GO:0000122">
    <property type="term" value="P:negative regulation of transcription by RNA polymerase II"/>
    <property type="evidence" value="ECO:0007669"/>
    <property type="project" value="TreeGrafter"/>
</dbReference>
<keyword evidence="5" id="KW-1185">Reference proteome</keyword>
<feature type="region of interest" description="Disordered" evidence="2">
    <location>
        <begin position="184"/>
        <end position="262"/>
    </location>
</feature>
<feature type="region of interest" description="Disordered" evidence="2">
    <location>
        <begin position="364"/>
        <end position="527"/>
    </location>
</feature>